<dbReference type="Pfam" id="PF00168">
    <property type="entry name" value="C2"/>
    <property type="match status" value="2"/>
</dbReference>
<dbReference type="SMART" id="SM00239">
    <property type="entry name" value="C2"/>
    <property type="match status" value="2"/>
</dbReference>
<accession>A0AAD2CC73</accession>
<dbReference type="Proteomes" id="UP001295423">
    <property type="component" value="Unassembled WGS sequence"/>
</dbReference>
<evidence type="ECO:0000256" key="2">
    <source>
        <dbReference type="ARBA" id="ARBA00022837"/>
    </source>
</evidence>
<feature type="domain" description="C2" evidence="6">
    <location>
        <begin position="323"/>
        <end position="449"/>
    </location>
</feature>
<dbReference type="Gene3D" id="2.60.40.150">
    <property type="entry name" value="C2 domain"/>
    <property type="match status" value="2"/>
</dbReference>
<feature type="domain" description="C2" evidence="6">
    <location>
        <begin position="113"/>
        <end position="237"/>
    </location>
</feature>
<proteinExistence type="predicted"/>
<keyword evidence="5" id="KW-0472">Membrane</keyword>
<dbReference type="InterPro" id="IPR000008">
    <property type="entry name" value="C2_dom"/>
</dbReference>
<keyword evidence="5" id="KW-0812">Transmembrane</keyword>
<organism evidence="7 8">
    <name type="scientific">Cylindrotheca closterium</name>
    <dbReference type="NCBI Taxonomy" id="2856"/>
    <lineage>
        <taxon>Eukaryota</taxon>
        <taxon>Sar</taxon>
        <taxon>Stramenopiles</taxon>
        <taxon>Ochrophyta</taxon>
        <taxon>Bacillariophyta</taxon>
        <taxon>Bacillariophyceae</taxon>
        <taxon>Bacillariophycidae</taxon>
        <taxon>Bacillariales</taxon>
        <taxon>Bacillariaceae</taxon>
        <taxon>Cylindrotheca</taxon>
    </lineage>
</organism>
<keyword evidence="1" id="KW-0479">Metal-binding</keyword>
<evidence type="ECO:0000256" key="5">
    <source>
        <dbReference type="SAM" id="Phobius"/>
    </source>
</evidence>
<protein>
    <recommendedName>
        <fullName evidence="6">C2 domain-containing protein</fullName>
    </recommendedName>
</protein>
<name>A0AAD2CC73_9STRA</name>
<evidence type="ECO:0000256" key="3">
    <source>
        <dbReference type="SAM" id="Coils"/>
    </source>
</evidence>
<keyword evidence="5" id="KW-1133">Transmembrane helix</keyword>
<dbReference type="PANTHER" id="PTHR45911">
    <property type="entry name" value="C2 DOMAIN-CONTAINING PROTEIN"/>
    <property type="match status" value="1"/>
</dbReference>
<feature type="region of interest" description="Disordered" evidence="4">
    <location>
        <begin position="1"/>
        <end position="30"/>
    </location>
</feature>
<feature type="transmembrane region" description="Helical" evidence="5">
    <location>
        <begin position="739"/>
        <end position="763"/>
    </location>
</feature>
<dbReference type="GO" id="GO:0046872">
    <property type="term" value="F:metal ion binding"/>
    <property type="evidence" value="ECO:0007669"/>
    <property type="project" value="UniProtKB-KW"/>
</dbReference>
<reference evidence="7" key="1">
    <citation type="submission" date="2023-08" db="EMBL/GenBank/DDBJ databases">
        <authorList>
            <person name="Audoor S."/>
            <person name="Bilcke G."/>
        </authorList>
    </citation>
    <scope>NUCLEOTIDE SEQUENCE</scope>
</reference>
<evidence type="ECO:0000259" key="6">
    <source>
        <dbReference type="PROSITE" id="PS50004"/>
    </source>
</evidence>
<keyword evidence="8" id="KW-1185">Reference proteome</keyword>
<dbReference type="PROSITE" id="PS50004">
    <property type="entry name" value="C2"/>
    <property type="match status" value="2"/>
</dbReference>
<evidence type="ECO:0000256" key="1">
    <source>
        <dbReference type="ARBA" id="ARBA00022723"/>
    </source>
</evidence>
<comment type="caution">
    <text evidence="7">The sequence shown here is derived from an EMBL/GenBank/DDBJ whole genome shotgun (WGS) entry which is preliminary data.</text>
</comment>
<dbReference type="AlphaFoldDB" id="A0AAD2CC73"/>
<feature type="transmembrane region" description="Helical" evidence="5">
    <location>
        <begin position="933"/>
        <end position="955"/>
    </location>
</feature>
<dbReference type="SUPFAM" id="SSF49562">
    <property type="entry name" value="C2 domain (Calcium/lipid-binding domain, CaLB)"/>
    <property type="match status" value="2"/>
</dbReference>
<dbReference type="EMBL" id="CAKOGP040000001">
    <property type="protein sequence ID" value="CAJ1890766.1"/>
    <property type="molecule type" value="Genomic_DNA"/>
</dbReference>
<feature type="coiled-coil region" evidence="3">
    <location>
        <begin position="649"/>
        <end position="688"/>
    </location>
</feature>
<keyword evidence="3" id="KW-0175">Coiled coil</keyword>
<evidence type="ECO:0000256" key="4">
    <source>
        <dbReference type="SAM" id="MobiDB-lite"/>
    </source>
</evidence>
<dbReference type="InterPro" id="IPR035892">
    <property type="entry name" value="C2_domain_sf"/>
</dbReference>
<gene>
    <name evidence="7" type="ORF">CYCCA115_LOCUS55</name>
</gene>
<evidence type="ECO:0000313" key="7">
    <source>
        <dbReference type="EMBL" id="CAJ1890766.1"/>
    </source>
</evidence>
<dbReference type="CDD" id="cd00030">
    <property type="entry name" value="C2"/>
    <property type="match status" value="2"/>
</dbReference>
<sequence>MKEAQSSEENFTSMRRIQGEDQDDDDDQTVHTMVTGVLKDTGGREYEGWKPRYRIPVANVTVQRTHTRSLFVSIDAGVTLQARELIFDSEKDVDGFHDKLRKEQEMEEDRKQWKIEAALGGIKLPKFETISLLVEIVSCWDIPAGDFGGTSDPYVVVMMGEEQIHQTGVIYKTLDPIYTLKTRSLFILTVDSFDLFKAGGLSFLVEDYDDFSSNDLLGVASVPAKDLYNGHGERMEYEFNTEGSIAIRCRRATDHDKEFLTNYEQSRQTTVTKEHPKTNTNDILSMVAKKSKKVDGTKLYKVRPNPDPLNDEATAWMSDAMISEATMEPSRHWVDSGTGDLGKIHLEVLECVGLPNLDVGGFLGNKTDAFVAVVYEDAYVMTDTIDDCLSPRWLPWSKRAFTLRMAHPSSRINVGVFDYDPGLSDHDLIGRISIDLTNLQQDTEYILSYNLYPSSQIEGRKSEGVIRLRLRKEIPDERLYAVTGIEPPRACHINVESMKEFRVVRQTCIGAIDYERFSFHIFMSYLNELRAYQHVLFYLEDALATLLLWRGHYPINLGFTKVKLPLHSMAAFVVAACLVERPQFIPSFVFGSIAWIMMAINGWRKNRPNLWDRCTSFKTVAMQLLFGISPGASEKIEPYENWVAAKSEIDKFMDRIKEAQRLAEVAEAKAAIENAKYEREEKERLEDIKEMDATTKTRGIRTAVDPVAQSMLPFQIALGMVCRCIRFVKNVLIWEEAYFSFWIVSACMFTTVVCLLVPWFFLIKWGSRIFVWTFFGPWMKLLDIYSQKIKDMIGDEDVWEQMQAVRSKDAKSEMRVRKENAKKMQIMKEHMFGKFSVSIPVLKLDRYADIPLPESSARPYKAKELSLAELAMEEAGYKRTRIPGQNLVGEMIPQIASEDFTAAPTGQAILNLDLLSRTSVGQGLKAAGSTKAAYVKIGSIVAAAGVLTVLGVPFLSMCTEWVLERVLH</sequence>
<keyword evidence="2" id="KW-0106">Calcium</keyword>
<evidence type="ECO:0000313" key="8">
    <source>
        <dbReference type="Proteomes" id="UP001295423"/>
    </source>
</evidence>